<dbReference type="Proteomes" id="UP000095767">
    <property type="component" value="Unassembled WGS sequence"/>
</dbReference>
<feature type="region of interest" description="Disordered" evidence="1">
    <location>
        <begin position="1"/>
        <end position="87"/>
    </location>
</feature>
<organism evidence="2 3">
    <name type="scientific">Dichanthelium oligosanthes</name>
    <dbReference type="NCBI Taxonomy" id="888268"/>
    <lineage>
        <taxon>Eukaryota</taxon>
        <taxon>Viridiplantae</taxon>
        <taxon>Streptophyta</taxon>
        <taxon>Embryophyta</taxon>
        <taxon>Tracheophyta</taxon>
        <taxon>Spermatophyta</taxon>
        <taxon>Magnoliopsida</taxon>
        <taxon>Liliopsida</taxon>
        <taxon>Poales</taxon>
        <taxon>Poaceae</taxon>
        <taxon>PACMAD clade</taxon>
        <taxon>Panicoideae</taxon>
        <taxon>Panicodae</taxon>
        <taxon>Paniceae</taxon>
        <taxon>Dichantheliinae</taxon>
        <taxon>Dichanthelium</taxon>
    </lineage>
</organism>
<proteinExistence type="predicted"/>
<evidence type="ECO:0000313" key="2">
    <source>
        <dbReference type="EMBL" id="OEL32488.1"/>
    </source>
</evidence>
<dbReference type="AlphaFoldDB" id="A0A1E5W5F4"/>
<evidence type="ECO:0000256" key="1">
    <source>
        <dbReference type="SAM" id="MobiDB-lite"/>
    </source>
</evidence>
<accession>A0A1E5W5F4</accession>
<name>A0A1E5W5F4_9POAL</name>
<keyword evidence="3" id="KW-1185">Reference proteome</keyword>
<sequence>MPPSSPPRPDPRMPHPSTAAAAAPPLGCGGAAADPCPARYSSPRAPIEAVESTLGLHPRGDHASPATPADPRQANHEGSKETLPSGVILDSGAAGNATGTADWLSDLRAPPGGETFRTRVGTDLPVAAVGTLTTPRFAVPDIRHVPGLGHGRTLVSVRQLARRGLTVSFGAESCSIKDPSTGAVVGEGRLREDDGFYHLQYLRVPQS</sequence>
<protein>
    <submittedName>
        <fullName evidence="2">Uncharacterized protein</fullName>
    </submittedName>
</protein>
<dbReference type="EMBL" id="LWDX02021001">
    <property type="protein sequence ID" value="OEL32488.1"/>
    <property type="molecule type" value="Genomic_DNA"/>
</dbReference>
<comment type="caution">
    <text evidence="2">The sequence shown here is derived from an EMBL/GenBank/DDBJ whole genome shotgun (WGS) entry which is preliminary data.</text>
</comment>
<dbReference type="STRING" id="888268.A0A1E5W5F4"/>
<evidence type="ECO:0000313" key="3">
    <source>
        <dbReference type="Proteomes" id="UP000095767"/>
    </source>
</evidence>
<gene>
    <name evidence="2" type="ORF">BAE44_0006496</name>
</gene>
<feature type="compositionally biased region" description="Low complexity" evidence="1">
    <location>
        <begin position="15"/>
        <end position="38"/>
    </location>
</feature>
<dbReference type="OrthoDB" id="674043at2759"/>
<reference evidence="2 3" key="1">
    <citation type="submission" date="2016-09" db="EMBL/GenBank/DDBJ databases">
        <title>The draft genome of Dichanthelium oligosanthes: A C3 panicoid grass species.</title>
        <authorList>
            <person name="Studer A.J."/>
            <person name="Schnable J.C."/>
            <person name="Brutnell T.P."/>
        </authorList>
    </citation>
    <scope>NUCLEOTIDE SEQUENCE [LARGE SCALE GENOMIC DNA]</scope>
    <source>
        <strain evidence="3">cv. Kellogg 1175</strain>
        <tissue evidence="2">Leaf</tissue>
    </source>
</reference>